<dbReference type="InterPro" id="IPR042206">
    <property type="entry name" value="CRISPR-assoc_Cas1_C"/>
</dbReference>
<name>A0A0R2BN06_9LACO</name>
<sequence length="69" mass="7737">MGLILSACNREIVAAGYLTQLGIHHHSNENQFNLGSDLMEPFCSFVDVWVREQNFNALSPDVKFGLIDL</sequence>
<evidence type="ECO:0000256" key="6">
    <source>
        <dbReference type="ARBA" id="ARBA00023118"/>
    </source>
</evidence>
<keyword evidence="4" id="KW-0378">Hydrolase</keyword>
<dbReference type="AlphaFoldDB" id="A0A0R2BN06"/>
<dbReference type="Proteomes" id="UP000051813">
    <property type="component" value="Unassembled WGS sequence"/>
</dbReference>
<proteinExistence type="predicted"/>
<evidence type="ECO:0000313" key="9">
    <source>
        <dbReference type="Proteomes" id="UP000051813"/>
    </source>
</evidence>
<dbReference type="GO" id="GO:0004519">
    <property type="term" value="F:endonuclease activity"/>
    <property type="evidence" value="ECO:0007669"/>
    <property type="project" value="UniProtKB-KW"/>
</dbReference>
<dbReference type="GO" id="GO:0016787">
    <property type="term" value="F:hydrolase activity"/>
    <property type="evidence" value="ECO:0007669"/>
    <property type="project" value="UniProtKB-KW"/>
</dbReference>
<keyword evidence="7" id="KW-0238">DNA-binding</keyword>
<keyword evidence="1" id="KW-0540">Nuclease</keyword>
<dbReference type="GO" id="GO:0051607">
    <property type="term" value="P:defense response to virus"/>
    <property type="evidence" value="ECO:0007669"/>
    <property type="project" value="UniProtKB-KW"/>
</dbReference>
<evidence type="ECO:0000256" key="7">
    <source>
        <dbReference type="ARBA" id="ARBA00023125"/>
    </source>
</evidence>
<dbReference type="PATRIC" id="fig|1423738.3.peg.1441"/>
<dbReference type="Gene3D" id="1.20.120.920">
    <property type="entry name" value="CRISPR-associated endonuclease Cas1, C-terminal domain"/>
    <property type="match status" value="1"/>
</dbReference>
<organism evidence="8 9">
    <name type="scientific">Lapidilactobacillus dextrinicus DSM 20335</name>
    <dbReference type="NCBI Taxonomy" id="1423738"/>
    <lineage>
        <taxon>Bacteria</taxon>
        <taxon>Bacillati</taxon>
        <taxon>Bacillota</taxon>
        <taxon>Bacilli</taxon>
        <taxon>Lactobacillales</taxon>
        <taxon>Lactobacillaceae</taxon>
        <taxon>Lapidilactobacillus</taxon>
    </lineage>
</organism>
<evidence type="ECO:0000256" key="4">
    <source>
        <dbReference type="ARBA" id="ARBA00022801"/>
    </source>
</evidence>
<comment type="caution">
    <text evidence="8">The sequence shown here is derived from an EMBL/GenBank/DDBJ whole genome shotgun (WGS) entry which is preliminary data.</text>
</comment>
<evidence type="ECO:0000313" key="8">
    <source>
        <dbReference type="EMBL" id="KRM79252.1"/>
    </source>
</evidence>
<dbReference type="OrthoDB" id="9803119at2"/>
<dbReference type="EMBL" id="AYYK01000004">
    <property type="protein sequence ID" value="KRM79252.1"/>
    <property type="molecule type" value="Genomic_DNA"/>
</dbReference>
<keyword evidence="6" id="KW-0051">Antiviral defense</keyword>
<evidence type="ECO:0008006" key="10">
    <source>
        <dbReference type="Google" id="ProtNLM"/>
    </source>
</evidence>
<protein>
    <recommendedName>
        <fullName evidence="10">CRISPR-associated protein Cas1</fullName>
    </recommendedName>
</protein>
<dbReference type="STRING" id="1423738.FC84_GL001426"/>
<dbReference type="GO" id="GO:0003677">
    <property type="term" value="F:DNA binding"/>
    <property type="evidence" value="ECO:0007669"/>
    <property type="project" value="UniProtKB-KW"/>
</dbReference>
<keyword evidence="9" id="KW-1185">Reference proteome</keyword>
<accession>A0A0R2BN06</accession>
<dbReference type="GO" id="GO:0046872">
    <property type="term" value="F:metal ion binding"/>
    <property type="evidence" value="ECO:0007669"/>
    <property type="project" value="UniProtKB-KW"/>
</dbReference>
<dbReference type="GO" id="GO:0043571">
    <property type="term" value="P:maintenance of CRISPR repeat elements"/>
    <property type="evidence" value="ECO:0007669"/>
    <property type="project" value="InterPro"/>
</dbReference>
<evidence type="ECO:0000256" key="2">
    <source>
        <dbReference type="ARBA" id="ARBA00022723"/>
    </source>
</evidence>
<evidence type="ECO:0000256" key="1">
    <source>
        <dbReference type="ARBA" id="ARBA00022722"/>
    </source>
</evidence>
<keyword evidence="2" id="KW-0479">Metal-binding</keyword>
<dbReference type="InterPro" id="IPR002729">
    <property type="entry name" value="CRISPR-assoc_Cas1"/>
</dbReference>
<keyword evidence="5" id="KW-0460">Magnesium</keyword>
<evidence type="ECO:0000256" key="3">
    <source>
        <dbReference type="ARBA" id="ARBA00022759"/>
    </source>
</evidence>
<gene>
    <name evidence="8" type="ORF">FC84_GL001426</name>
</gene>
<keyword evidence="3" id="KW-0255">Endonuclease</keyword>
<evidence type="ECO:0000256" key="5">
    <source>
        <dbReference type="ARBA" id="ARBA00022842"/>
    </source>
</evidence>
<reference evidence="8 9" key="1">
    <citation type="journal article" date="2015" name="Genome Announc.">
        <title>Expanding the biotechnology potential of lactobacilli through comparative genomics of 213 strains and associated genera.</title>
        <authorList>
            <person name="Sun Z."/>
            <person name="Harris H.M."/>
            <person name="McCann A."/>
            <person name="Guo C."/>
            <person name="Argimon S."/>
            <person name="Zhang W."/>
            <person name="Yang X."/>
            <person name="Jeffery I.B."/>
            <person name="Cooney J.C."/>
            <person name="Kagawa T.F."/>
            <person name="Liu W."/>
            <person name="Song Y."/>
            <person name="Salvetti E."/>
            <person name="Wrobel A."/>
            <person name="Rasinkangas P."/>
            <person name="Parkhill J."/>
            <person name="Rea M.C."/>
            <person name="O'Sullivan O."/>
            <person name="Ritari J."/>
            <person name="Douillard F.P."/>
            <person name="Paul Ross R."/>
            <person name="Yang R."/>
            <person name="Briner A.E."/>
            <person name="Felis G.E."/>
            <person name="de Vos W.M."/>
            <person name="Barrangou R."/>
            <person name="Klaenhammer T.R."/>
            <person name="Caufield P.W."/>
            <person name="Cui Y."/>
            <person name="Zhang H."/>
            <person name="O'Toole P.W."/>
        </authorList>
    </citation>
    <scope>NUCLEOTIDE SEQUENCE [LARGE SCALE GENOMIC DNA]</scope>
    <source>
        <strain evidence="8 9">DSM 20335</strain>
    </source>
</reference>
<dbReference type="Pfam" id="PF01867">
    <property type="entry name" value="Cas_Cas1"/>
    <property type="match status" value="1"/>
</dbReference>